<keyword evidence="1" id="KW-0344">Guanine-nucleotide releasing factor</keyword>
<dbReference type="Pfam" id="PF00618">
    <property type="entry name" value="RasGEF_N"/>
    <property type="match status" value="1"/>
</dbReference>
<evidence type="ECO:0000256" key="1">
    <source>
        <dbReference type="PROSITE-ProRule" id="PRU00135"/>
    </source>
</evidence>
<proteinExistence type="predicted"/>
<dbReference type="GeneID" id="14914332"/>
<dbReference type="EMBL" id="KB008074">
    <property type="protein sequence ID" value="ELR13831.1"/>
    <property type="molecule type" value="Genomic_DNA"/>
</dbReference>
<keyword evidence="5" id="KW-1185">Reference proteome</keyword>
<dbReference type="Gene3D" id="1.20.870.10">
    <property type="entry name" value="Son of sevenless (SoS) protein Chain: S domain 1"/>
    <property type="match status" value="1"/>
</dbReference>
<accession>L8GNL6</accession>
<dbReference type="GO" id="GO:0005085">
    <property type="term" value="F:guanyl-nucleotide exchange factor activity"/>
    <property type="evidence" value="ECO:0007669"/>
    <property type="project" value="UniProtKB-KW"/>
</dbReference>
<dbReference type="RefSeq" id="XP_004335844.1">
    <property type="nucleotide sequence ID" value="XM_004335796.1"/>
</dbReference>
<evidence type="ECO:0000259" key="3">
    <source>
        <dbReference type="PROSITE" id="PS50212"/>
    </source>
</evidence>
<dbReference type="Proteomes" id="UP000011083">
    <property type="component" value="Unassembled WGS sequence"/>
</dbReference>
<gene>
    <name evidence="4" type="ORF">ACA1_076840</name>
</gene>
<reference evidence="4 5" key="1">
    <citation type="journal article" date="2013" name="Genome Biol.">
        <title>Genome of Acanthamoeba castellanii highlights extensive lateral gene transfer and early evolution of tyrosine kinase signaling.</title>
        <authorList>
            <person name="Clarke M."/>
            <person name="Lohan A.J."/>
            <person name="Liu B."/>
            <person name="Lagkouvardos I."/>
            <person name="Roy S."/>
            <person name="Zafar N."/>
            <person name="Bertelli C."/>
            <person name="Schilde C."/>
            <person name="Kianianmomeni A."/>
            <person name="Burglin T.R."/>
            <person name="Frech C."/>
            <person name="Turcotte B."/>
            <person name="Kopec K.O."/>
            <person name="Synnott J.M."/>
            <person name="Choo C."/>
            <person name="Paponov I."/>
            <person name="Finkler A."/>
            <person name="Soon Heng Tan C."/>
            <person name="Hutchins A.P."/>
            <person name="Weinmeier T."/>
            <person name="Rattei T."/>
            <person name="Chu J.S."/>
            <person name="Gimenez G."/>
            <person name="Irimia M."/>
            <person name="Rigden D.J."/>
            <person name="Fitzpatrick D.A."/>
            <person name="Lorenzo-Morales J."/>
            <person name="Bateman A."/>
            <person name="Chiu C.H."/>
            <person name="Tang P."/>
            <person name="Hegemann P."/>
            <person name="Fromm H."/>
            <person name="Raoult D."/>
            <person name="Greub G."/>
            <person name="Miranda-Saavedra D."/>
            <person name="Chen N."/>
            <person name="Nash P."/>
            <person name="Ginger M.L."/>
            <person name="Horn M."/>
            <person name="Schaap P."/>
            <person name="Caler L."/>
            <person name="Loftus B."/>
        </authorList>
    </citation>
    <scope>NUCLEOTIDE SEQUENCE [LARGE SCALE GENOMIC DNA]</scope>
    <source>
        <strain evidence="4 5">Neff</strain>
    </source>
</reference>
<dbReference type="KEGG" id="acan:ACA1_076840"/>
<dbReference type="SMART" id="SM00229">
    <property type="entry name" value="RasGEFN"/>
    <property type="match status" value="1"/>
</dbReference>
<dbReference type="SUPFAM" id="SSF48366">
    <property type="entry name" value="Ras GEF"/>
    <property type="match status" value="1"/>
</dbReference>
<organism evidence="4 5">
    <name type="scientific">Acanthamoeba castellanii (strain ATCC 30010 / Neff)</name>
    <dbReference type="NCBI Taxonomy" id="1257118"/>
    <lineage>
        <taxon>Eukaryota</taxon>
        <taxon>Amoebozoa</taxon>
        <taxon>Discosea</taxon>
        <taxon>Longamoebia</taxon>
        <taxon>Centramoebida</taxon>
        <taxon>Acanthamoebidae</taxon>
        <taxon>Acanthamoeba</taxon>
    </lineage>
</organism>
<feature type="compositionally biased region" description="Basic residues" evidence="2">
    <location>
        <begin position="1"/>
        <end position="11"/>
    </location>
</feature>
<feature type="domain" description="N-terminal Ras-GEF" evidence="3">
    <location>
        <begin position="53"/>
        <end position="163"/>
    </location>
</feature>
<evidence type="ECO:0000313" key="4">
    <source>
        <dbReference type="EMBL" id="ELR13831.1"/>
    </source>
</evidence>
<sequence>MDPLTLKKRGSLQRTTRQAVRKDRTFSSRSGAAIGAHSGERNSIVIYGQKKDGRRSIRAGTLESLVELLAEDELADPDYVETFIATHNYFIDSQSFMSRLMARFYDGDDARVVEVFEKWINCYGSEDFSEENQLLFNMFLGDLDSKGLQPITTKLRQMIREQQIIADKRKNRRKRMLRGKRW</sequence>
<dbReference type="InterPro" id="IPR000651">
    <property type="entry name" value="Ras-like_Gua-exchang_fac_N"/>
</dbReference>
<dbReference type="PROSITE" id="PS50212">
    <property type="entry name" value="RASGEF_NTER"/>
    <property type="match status" value="1"/>
</dbReference>
<evidence type="ECO:0000256" key="2">
    <source>
        <dbReference type="SAM" id="MobiDB-lite"/>
    </source>
</evidence>
<evidence type="ECO:0000313" key="5">
    <source>
        <dbReference type="Proteomes" id="UP000011083"/>
    </source>
</evidence>
<dbReference type="AlphaFoldDB" id="L8GNL6"/>
<dbReference type="VEuPathDB" id="AmoebaDB:ACA1_076840"/>
<feature type="region of interest" description="Disordered" evidence="2">
    <location>
        <begin position="1"/>
        <end position="21"/>
    </location>
</feature>
<dbReference type="InterPro" id="IPR023578">
    <property type="entry name" value="Ras_GEF_dom_sf"/>
</dbReference>
<name>L8GNL6_ACACF</name>
<dbReference type="CDD" id="cd06224">
    <property type="entry name" value="REM"/>
    <property type="match status" value="1"/>
</dbReference>
<protein>
    <submittedName>
        <fullName evidence="4">Guanine nucleotide exchange factor, putative</fullName>
    </submittedName>
</protein>